<dbReference type="EMBL" id="FQUX01000003">
    <property type="protein sequence ID" value="SHF25188.1"/>
    <property type="molecule type" value="Genomic_DNA"/>
</dbReference>
<proteinExistence type="predicted"/>
<keyword evidence="2" id="KW-1185">Reference proteome</keyword>
<organism evidence="1 2">
    <name type="scientific">Arenibacter palladensis</name>
    <dbReference type="NCBI Taxonomy" id="237373"/>
    <lineage>
        <taxon>Bacteria</taxon>
        <taxon>Pseudomonadati</taxon>
        <taxon>Bacteroidota</taxon>
        <taxon>Flavobacteriia</taxon>
        <taxon>Flavobacteriales</taxon>
        <taxon>Flavobacteriaceae</taxon>
        <taxon>Arenibacter</taxon>
    </lineage>
</organism>
<gene>
    <name evidence="1" type="ORF">SAMN03080594_10388</name>
</gene>
<dbReference type="Proteomes" id="UP000184406">
    <property type="component" value="Unassembled WGS sequence"/>
</dbReference>
<reference evidence="2" key="1">
    <citation type="submission" date="2016-11" db="EMBL/GenBank/DDBJ databases">
        <authorList>
            <person name="Varghese N."/>
            <person name="Submissions S."/>
        </authorList>
    </citation>
    <scope>NUCLEOTIDE SEQUENCE [LARGE SCALE GENOMIC DNA]</scope>
    <source>
        <strain evidence="2">DSM 17539</strain>
    </source>
</reference>
<evidence type="ECO:0000313" key="2">
    <source>
        <dbReference type="Proteomes" id="UP000184406"/>
    </source>
</evidence>
<dbReference type="AlphaFoldDB" id="A0A1M5A4J2"/>
<accession>A0A1M5A4J2</accession>
<protein>
    <submittedName>
        <fullName evidence="1">Uncharacterized protein</fullName>
    </submittedName>
</protein>
<sequence>MHGAWFINLGLTNISKNAQTLKFEPAFLPELDLGYYF</sequence>
<evidence type="ECO:0000313" key="1">
    <source>
        <dbReference type="EMBL" id="SHF25188.1"/>
    </source>
</evidence>
<name>A0A1M5A4J2_9FLAO</name>